<proteinExistence type="predicted"/>
<dbReference type="GeneID" id="82526813"/>
<reference evidence="3" key="1">
    <citation type="submission" date="2018-02" db="EMBL/GenBank/DDBJ databases">
        <authorList>
            <person name="Clavel T."/>
            <person name="Strowig T."/>
        </authorList>
    </citation>
    <scope>NUCLEOTIDE SEQUENCE [LARGE SCALE GENOMIC DNA]</scope>
    <source>
        <strain evidence="3">DSM 103720</strain>
    </source>
</reference>
<comment type="caution">
    <text evidence="2">The sequence shown here is derived from an EMBL/GenBank/DDBJ whole genome shotgun (WGS) entry which is preliminary data.</text>
</comment>
<keyword evidence="1" id="KW-0732">Signal</keyword>
<name>A0A2V1IMX9_9BACT</name>
<dbReference type="Proteomes" id="UP000244905">
    <property type="component" value="Unassembled WGS sequence"/>
</dbReference>
<gene>
    <name evidence="2" type="ORF">C5O23_10730</name>
</gene>
<accession>A0A2V1IMX9</accession>
<dbReference type="AlphaFoldDB" id="A0A2V1IMX9"/>
<dbReference type="Pfam" id="PF11644">
    <property type="entry name" value="DUF3256"/>
    <property type="match status" value="1"/>
</dbReference>
<protein>
    <submittedName>
        <fullName evidence="2">DUF3256 domain-containing protein</fullName>
    </submittedName>
</protein>
<dbReference type="InterPro" id="IPR021670">
    <property type="entry name" value="DUF3256"/>
</dbReference>
<evidence type="ECO:0000256" key="1">
    <source>
        <dbReference type="SAM" id="SignalP"/>
    </source>
</evidence>
<feature type="chain" id="PRO_5015858100" evidence="1">
    <location>
        <begin position="21"/>
        <end position="209"/>
    </location>
</feature>
<dbReference type="SUPFAM" id="SSF160925">
    <property type="entry name" value="PG1388-like"/>
    <property type="match status" value="1"/>
</dbReference>
<dbReference type="EMBL" id="PUEC01000026">
    <property type="protein sequence ID" value="PWB01066.1"/>
    <property type="molecule type" value="Genomic_DNA"/>
</dbReference>
<sequence length="209" mass="22839">MKKLLLTATLLLAGALGAMAQLTAADAFTSAPQNIFPLLDRNTRLDMVDYVKSGLSTPSQNSLQGRSAITEISPESLTVKMSDSSAAQVAVLKGQKGDIIALISTVATPGLDSSIRFFDSSWQPLDGAAMFTKPGWKEWLTDAGRDNKEEVTMQVPFMLASYRIDPATSELTLTNNLARFLDKDVYSMIESYLRPSLTYSWNGKKFTAR</sequence>
<organism evidence="2 3">
    <name type="scientific">Duncaniella muris</name>
    <dbReference type="NCBI Taxonomy" id="2094150"/>
    <lineage>
        <taxon>Bacteria</taxon>
        <taxon>Pseudomonadati</taxon>
        <taxon>Bacteroidota</taxon>
        <taxon>Bacteroidia</taxon>
        <taxon>Bacteroidales</taxon>
        <taxon>Muribaculaceae</taxon>
        <taxon>Duncaniella</taxon>
    </lineage>
</organism>
<keyword evidence="3" id="KW-1185">Reference proteome</keyword>
<evidence type="ECO:0000313" key="3">
    <source>
        <dbReference type="Proteomes" id="UP000244905"/>
    </source>
</evidence>
<feature type="signal peptide" evidence="1">
    <location>
        <begin position="1"/>
        <end position="20"/>
    </location>
</feature>
<dbReference type="RefSeq" id="WP_107032943.1">
    <property type="nucleotide sequence ID" value="NZ_CAOLBL010000015.1"/>
</dbReference>
<evidence type="ECO:0000313" key="2">
    <source>
        <dbReference type="EMBL" id="PWB01066.1"/>
    </source>
</evidence>